<dbReference type="InterPro" id="IPR011042">
    <property type="entry name" value="6-blade_b-propeller_TolB-like"/>
</dbReference>
<dbReference type="EMBL" id="CP036525">
    <property type="protein sequence ID" value="QDT03464.1"/>
    <property type="molecule type" value="Genomic_DNA"/>
</dbReference>
<dbReference type="Gene3D" id="2.60.120.1060">
    <property type="entry name" value="NPCBM/NEW2 domain"/>
    <property type="match status" value="2"/>
</dbReference>
<feature type="domain" description="Cytochrome c" evidence="5">
    <location>
        <begin position="1001"/>
        <end position="1137"/>
    </location>
</feature>
<reference evidence="6 7" key="1">
    <citation type="submission" date="2019-02" db="EMBL/GenBank/DDBJ databases">
        <title>Deep-cultivation of Planctomycetes and their phenomic and genomic characterization uncovers novel biology.</title>
        <authorList>
            <person name="Wiegand S."/>
            <person name="Jogler M."/>
            <person name="Boedeker C."/>
            <person name="Pinto D."/>
            <person name="Vollmers J."/>
            <person name="Rivas-Marin E."/>
            <person name="Kohn T."/>
            <person name="Peeters S.H."/>
            <person name="Heuer A."/>
            <person name="Rast P."/>
            <person name="Oberbeckmann S."/>
            <person name="Bunk B."/>
            <person name="Jeske O."/>
            <person name="Meyerdierks A."/>
            <person name="Storesund J.E."/>
            <person name="Kallscheuer N."/>
            <person name="Luecker S."/>
            <person name="Lage O.M."/>
            <person name="Pohl T."/>
            <person name="Merkel B.J."/>
            <person name="Hornburger P."/>
            <person name="Mueller R.-W."/>
            <person name="Bruemmer F."/>
            <person name="Labrenz M."/>
            <person name="Spormann A.M."/>
            <person name="Op den Camp H."/>
            <person name="Overmann J."/>
            <person name="Amann R."/>
            <person name="Jetten M.S.M."/>
            <person name="Mascher T."/>
            <person name="Medema M.H."/>
            <person name="Devos D.P."/>
            <person name="Kaster A.-K."/>
            <person name="Ovreas L."/>
            <person name="Rohde M."/>
            <person name="Galperin M.Y."/>
            <person name="Jogler C."/>
        </authorList>
    </citation>
    <scope>NUCLEOTIDE SEQUENCE [LARGE SCALE GENOMIC DNA]</scope>
    <source>
        <strain evidence="6 7">K22_7</strain>
    </source>
</reference>
<dbReference type="GO" id="GO:0009055">
    <property type="term" value="F:electron transfer activity"/>
    <property type="evidence" value="ECO:0007669"/>
    <property type="project" value="InterPro"/>
</dbReference>
<dbReference type="GO" id="GO:0020037">
    <property type="term" value="F:heme binding"/>
    <property type="evidence" value="ECO:0007669"/>
    <property type="project" value="InterPro"/>
</dbReference>
<dbReference type="InterPro" id="IPR036909">
    <property type="entry name" value="Cyt_c-like_dom_sf"/>
</dbReference>
<sequence length="1141" mass="123625">MVTSQTPGQRVDIEVSVKGVRDLYLVATDGGDGYSCDWADWIDPTLHGKNGQQSLVDMKWQSASTGFGKVHRNANCEGKPWSVDGQPIGSSAIGVHANSVLHFRIAGGMNKLTVTGALDDGGTSQNDGTHSSVVFAIYADAPPAIGDSATGTTAADSHEPAVALDGLTIASGLEATLSASEPMLRSLTNLDIDDRGRVWVCDVMNYRRNAGSRPEGDRILILEDTTGDGVMDSVKTFYQGSDIDSAMGLCVLGSGKGQEVIVSASPTIWRFIDEDGDDIPERKEAMFTETGQPQHDHSAHSFLPGPDGRLYWNFGNTGGQVKDADGNTVVDIHGRPVVDNGQPLYGGMPFRCDVDGSNFEVLAHNFRNNWETTIDSFGTLWQSDNDDDGNQGTRINFVMEQGNYGYRDELTGAGWRDERMNWEAEIPLRHWHLNDPGVVPNMLQTGAGSPSGICVYEGRLLPQRFWDQVIHCDPGPNVVRAYPAKVDGAGYTATIEPMMTGQRDQWFRPADVCVAPDGSLFVTDWYDPGVGGHHQGDTDRGRLFRIAPPGSEYRSPKFDYSTAAGAVSALRNPNLAVRYKALKAIESMGASAESELATLFADPNPRLAARALWLLGRIESKGETYVAKALAHENADLRITGIRLAKQLKMPISVACESVASDPSPAVRRELATALRYDTSPTMPAVWAQLASQHDGRDRWYLEALGIGSELRATECFDAYLNLAPTSAATAAGRDIVWRIRAPKAADMMAKIIADPSVELAATDRYFRSLEYHDPAVRSSSMQQLLSLQSGSARDDAIIIRAIERIDGFDISQHPEAKGAVDRQIYRSRGTAEYLRLIKQFTPVDIQTSLIELCTSAADDSTKVEAASMLGEMDGGPQILRKALASESVPSASEVARVLGLLGNQRAINMLGDTAGKPDRPFDVRHAAVVGLSRAKGGQQRLIDLATKDQLPADTELLAGGLLARSDDADIRKRAAKLFPQITQKDQKPLPPIDQLATMKGDVSHGQELFRTVGTCANCHIVQQFGKSVGPDLSEIGSKLSREAMLTAILAPSAGISHDYEMFIALTVSGQVINGLKISETPDQVTIRTIDAIDRKIDRDDIDVLKKSEKSIMPDNLHHTMDQQGLIDVVEYLSSLKKAGS</sequence>
<dbReference type="InterPro" id="IPR055557">
    <property type="entry name" value="DUF7133"/>
</dbReference>
<evidence type="ECO:0000256" key="2">
    <source>
        <dbReference type="ARBA" id="ARBA00022723"/>
    </source>
</evidence>
<proteinExistence type="predicted"/>
<dbReference type="InterPro" id="IPR013428">
    <property type="entry name" value="Membrane-bound_put_N"/>
</dbReference>
<dbReference type="Gene3D" id="1.10.760.10">
    <property type="entry name" value="Cytochrome c-like domain"/>
    <property type="match status" value="1"/>
</dbReference>
<evidence type="ECO:0000259" key="5">
    <source>
        <dbReference type="PROSITE" id="PS51007"/>
    </source>
</evidence>
<dbReference type="Gene3D" id="1.25.10.10">
    <property type="entry name" value="Leucine-rich Repeat Variant"/>
    <property type="match status" value="2"/>
</dbReference>
<dbReference type="SMART" id="SM00776">
    <property type="entry name" value="NPCBM"/>
    <property type="match status" value="1"/>
</dbReference>
<dbReference type="Pfam" id="PF23500">
    <property type="entry name" value="DUF7133"/>
    <property type="match status" value="1"/>
</dbReference>
<gene>
    <name evidence="6" type="ORF">K227x_18480</name>
</gene>
<keyword evidence="2 4" id="KW-0479">Metal-binding</keyword>
<evidence type="ECO:0000313" key="7">
    <source>
        <dbReference type="Proteomes" id="UP000318538"/>
    </source>
</evidence>
<dbReference type="InterPro" id="IPR013427">
    <property type="entry name" value="Haem-bd_dom_put"/>
</dbReference>
<evidence type="ECO:0000256" key="1">
    <source>
        <dbReference type="ARBA" id="ARBA00022617"/>
    </source>
</evidence>
<dbReference type="InterPro" id="IPR008979">
    <property type="entry name" value="Galactose-bd-like_sf"/>
</dbReference>
<dbReference type="SUPFAM" id="SSF49785">
    <property type="entry name" value="Galactose-binding domain-like"/>
    <property type="match status" value="2"/>
</dbReference>
<dbReference type="SUPFAM" id="SSF50952">
    <property type="entry name" value="Soluble quinoprotein glucose dehydrogenase"/>
    <property type="match status" value="1"/>
</dbReference>
<keyword evidence="7" id="KW-1185">Reference proteome</keyword>
<dbReference type="SUPFAM" id="SSF46626">
    <property type="entry name" value="Cytochrome c"/>
    <property type="match status" value="1"/>
</dbReference>
<dbReference type="Pfam" id="PF08305">
    <property type="entry name" value="NPCBM"/>
    <property type="match status" value="2"/>
</dbReference>
<dbReference type="PROSITE" id="PS51007">
    <property type="entry name" value="CYTC"/>
    <property type="match status" value="1"/>
</dbReference>
<evidence type="ECO:0000256" key="4">
    <source>
        <dbReference type="PROSITE-ProRule" id="PRU00433"/>
    </source>
</evidence>
<dbReference type="NCBIfam" id="TIGR02604">
    <property type="entry name" value="Piru_Ver_Nterm"/>
    <property type="match status" value="1"/>
</dbReference>
<dbReference type="SUPFAM" id="SSF48371">
    <property type="entry name" value="ARM repeat"/>
    <property type="match status" value="1"/>
</dbReference>
<keyword evidence="3 4" id="KW-0408">Iron</keyword>
<dbReference type="InterPro" id="IPR011041">
    <property type="entry name" value="Quinoprot_gluc/sorb_DH_b-prop"/>
</dbReference>
<dbReference type="Gene3D" id="2.120.10.30">
    <property type="entry name" value="TolB, C-terminal domain"/>
    <property type="match status" value="1"/>
</dbReference>
<accession>A0A517N8J8</accession>
<dbReference type="InterPro" id="IPR013222">
    <property type="entry name" value="Glyco_hyd_98_carb-bd"/>
</dbReference>
<dbReference type="PANTHER" id="PTHR33546:SF1">
    <property type="entry name" value="LARGE, MULTIFUNCTIONAL SECRETED PROTEIN"/>
    <property type="match status" value="1"/>
</dbReference>
<evidence type="ECO:0000313" key="6">
    <source>
        <dbReference type="EMBL" id="QDT03464.1"/>
    </source>
</evidence>
<evidence type="ECO:0000256" key="3">
    <source>
        <dbReference type="ARBA" id="ARBA00023004"/>
    </source>
</evidence>
<dbReference type="InterPro" id="IPR009056">
    <property type="entry name" value="Cyt_c-like_dom"/>
</dbReference>
<name>A0A517N8J8_9BACT</name>
<organism evidence="6 7">
    <name type="scientific">Rubripirellula lacrimiformis</name>
    <dbReference type="NCBI Taxonomy" id="1930273"/>
    <lineage>
        <taxon>Bacteria</taxon>
        <taxon>Pseudomonadati</taxon>
        <taxon>Planctomycetota</taxon>
        <taxon>Planctomycetia</taxon>
        <taxon>Pirellulales</taxon>
        <taxon>Pirellulaceae</taxon>
        <taxon>Rubripirellula</taxon>
    </lineage>
</organism>
<dbReference type="KEGG" id="rlc:K227x_18480"/>
<protein>
    <submittedName>
        <fullName evidence="6">NPCBM/NEW2 domain protein</fullName>
    </submittedName>
</protein>
<dbReference type="InterPro" id="IPR016024">
    <property type="entry name" value="ARM-type_fold"/>
</dbReference>
<dbReference type="GO" id="GO:0046872">
    <property type="term" value="F:metal ion binding"/>
    <property type="evidence" value="ECO:0007669"/>
    <property type="project" value="UniProtKB-KW"/>
</dbReference>
<dbReference type="InterPro" id="IPR011989">
    <property type="entry name" value="ARM-like"/>
</dbReference>
<dbReference type="InterPro" id="IPR038637">
    <property type="entry name" value="NPCBM_sf"/>
</dbReference>
<dbReference type="PANTHER" id="PTHR33546">
    <property type="entry name" value="LARGE, MULTIFUNCTIONAL SECRETED PROTEIN-RELATED"/>
    <property type="match status" value="1"/>
</dbReference>
<dbReference type="AlphaFoldDB" id="A0A517N8J8"/>
<dbReference type="NCBIfam" id="TIGR02603">
    <property type="entry name" value="CxxCH_TIGR02603"/>
    <property type="match status" value="1"/>
</dbReference>
<dbReference type="Proteomes" id="UP000318538">
    <property type="component" value="Chromosome"/>
</dbReference>
<keyword evidence="1 4" id="KW-0349">Heme</keyword>